<dbReference type="InterPro" id="IPR029058">
    <property type="entry name" value="AB_hydrolase_fold"/>
</dbReference>
<dbReference type="PANTHER" id="PTHR43798:SF33">
    <property type="entry name" value="HYDROLASE, PUTATIVE (AFU_ORTHOLOGUE AFUA_2G14860)-RELATED"/>
    <property type="match status" value="1"/>
</dbReference>
<dbReference type="InterPro" id="IPR000639">
    <property type="entry name" value="Epox_hydrolase-like"/>
</dbReference>
<evidence type="ECO:0000313" key="2">
    <source>
        <dbReference type="EMBL" id="ATQ77223.1"/>
    </source>
</evidence>
<dbReference type="KEGG" id="mass:CR152_23910"/>
<name>A0A2D2DQJ9_9BURK</name>
<feature type="domain" description="AB hydrolase-1" evidence="1">
    <location>
        <begin position="58"/>
        <end position="291"/>
    </location>
</feature>
<reference evidence="2" key="1">
    <citation type="submission" date="2017-10" db="EMBL/GenBank/DDBJ databases">
        <title>Massilia psychrophilum sp. nov., a novel purple-pigmented bacterium isolated from Tianshan glacier, Xinjiang Municipality, China.</title>
        <authorList>
            <person name="Wang H."/>
        </authorList>
    </citation>
    <scope>NUCLEOTIDE SEQUENCE [LARGE SCALE GENOMIC DNA]</scope>
    <source>
        <strain evidence="2">B2</strain>
    </source>
</reference>
<dbReference type="GO" id="GO:0016020">
    <property type="term" value="C:membrane"/>
    <property type="evidence" value="ECO:0007669"/>
    <property type="project" value="TreeGrafter"/>
</dbReference>
<keyword evidence="3" id="KW-1185">Reference proteome</keyword>
<proteinExistence type="predicted"/>
<dbReference type="InterPro" id="IPR000073">
    <property type="entry name" value="AB_hydrolase_1"/>
</dbReference>
<dbReference type="AlphaFoldDB" id="A0A2D2DQJ9"/>
<dbReference type="Proteomes" id="UP000229897">
    <property type="component" value="Chromosome"/>
</dbReference>
<dbReference type="Pfam" id="PF12697">
    <property type="entry name" value="Abhydrolase_6"/>
    <property type="match status" value="1"/>
</dbReference>
<protein>
    <recommendedName>
        <fullName evidence="1">AB hydrolase-1 domain-containing protein</fullName>
    </recommendedName>
</protein>
<dbReference type="PRINTS" id="PR00111">
    <property type="entry name" value="ABHYDROLASE"/>
</dbReference>
<dbReference type="InterPro" id="IPR050266">
    <property type="entry name" value="AB_hydrolase_sf"/>
</dbReference>
<gene>
    <name evidence="2" type="ORF">CR152_23910</name>
</gene>
<dbReference type="PANTHER" id="PTHR43798">
    <property type="entry name" value="MONOACYLGLYCEROL LIPASE"/>
    <property type="match status" value="1"/>
</dbReference>
<dbReference type="GO" id="GO:0003824">
    <property type="term" value="F:catalytic activity"/>
    <property type="evidence" value="ECO:0007669"/>
    <property type="project" value="InterPro"/>
</dbReference>
<accession>A0A2D2DQJ9</accession>
<evidence type="ECO:0000259" key="1">
    <source>
        <dbReference type="Pfam" id="PF12697"/>
    </source>
</evidence>
<organism evidence="2 3">
    <name type="scientific">Massilia violaceinigra</name>
    <dbReference type="NCBI Taxonomy" id="2045208"/>
    <lineage>
        <taxon>Bacteria</taxon>
        <taxon>Pseudomonadati</taxon>
        <taxon>Pseudomonadota</taxon>
        <taxon>Betaproteobacteria</taxon>
        <taxon>Burkholderiales</taxon>
        <taxon>Oxalobacteraceae</taxon>
        <taxon>Telluria group</taxon>
        <taxon>Massilia</taxon>
    </lineage>
</organism>
<dbReference type="EMBL" id="CP024608">
    <property type="protein sequence ID" value="ATQ77223.1"/>
    <property type="molecule type" value="Genomic_DNA"/>
</dbReference>
<evidence type="ECO:0000313" key="3">
    <source>
        <dbReference type="Proteomes" id="UP000229897"/>
    </source>
</evidence>
<dbReference type="Gene3D" id="3.40.50.1820">
    <property type="entry name" value="alpha/beta hydrolase"/>
    <property type="match status" value="1"/>
</dbReference>
<dbReference type="PRINTS" id="PR00412">
    <property type="entry name" value="EPOXHYDRLASE"/>
</dbReference>
<sequence>MVWRKAKMSSWTTRLSDRLLAMALAAECKSARLETASVAVNGGRFAYLRRGSSLTEAIVMLHGAASDKSAWLRLAKYMRTDMTILIPDLPGHGQSTAAPASGYDIQAQTDRMLGFLAALGVGRAHVIGNSMGGAIALRMAADSPDSIASLVLIGSAGAETTPSWLRQQFSDSGNNPMVAIRSTADYKKMIGIGMEKAPYIPGFLLGALARNYIAREEINQRIARDVDKDLDQRHVLGSISARSLIIWGAQDKVVHVDDAQTLHTRLRNSEKVVLDGIGHVPMVEAPKKVADLCDAFYAGLPAPRLSKAA</sequence>
<dbReference type="SUPFAM" id="SSF53474">
    <property type="entry name" value="alpha/beta-Hydrolases"/>
    <property type="match status" value="1"/>
</dbReference>